<dbReference type="Proteomes" id="UP001199469">
    <property type="component" value="Unassembled WGS sequence"/>
</dbReference>
<protein>
    <submittedName>
        <fullName evidence="1">Uncharacterized protein</fullName>
    </submittedName>
</protein>
<proteinExistence type="predicted"/>
<dbReference type="RefSeq" id="WP_230736416.1">
    <property type="nucleotide sequence ID" value="NZ_JAJNDB010000004.1"/>
</dbReference>
<gene>
    <name evidence="1" type="ORF">LQ327_18515</name>
</gene>
<sequence length="74" mass="8157">MTITDVMLERVHEIDACDGYLVVVSDPDTGAVDAHGPFDGIGAAMEADRRRTELDAEELDDIAINVVRWHRCTS</sequence>
<keyword evidence="2" id="KW-1185">Reference proteome</keyword>
<reference evidence="1 2" key="1">
    <citation type="submission" date="2021-11" db="EMBL/GenBank/DDBJ databases">
        <title>Draft genome sequence of Actinomycetospora sp. SF1 isolated from the rhizosphere soil.</title>
        <authorList>
            <person name="Duangmal K."/>
            <person name="Chantavorakit T."/>
        </authorList>
    </citation>
    <scope>NUCLEOTIDE SEQUENCE [LARGE SCALE GENOMIC DNA]</scope>
    <source>
        <strain evidence="1 2">TBRC 5722</strain>
    </source>
</reference>
<name>A0ABS8PAR2_9PSEU</name>
<evidence type="ECO:0000313" key="2">
    <source>
        <dbReference type="Proteomes" id="UP001199469"/>
    </source>
</evidence>
<dbReference type="EMBL" id="JAJNDB010000004">
    <property type="protein sequence ID" value="MCD2195366.1"/>
    <property type="molecule type" value="Genomic_DNA"/>
</dbReference>
<comment type="caution">
    <text evidence="1">The sequence shown here is derived from an EMBL/GenBank/DDBJ whole genome shotgun (WGS) entry which is preliminary data.</text>
</comment>
<organism evidence="1 2">
    <name type="scientific">Actinomycetospora endophytica</name>
    <dbReference type="NCBI Taxonomy" id="2291215"/>
    <lineage>
        <taxon>Bacteria</taxon>
        <taxon>Bacillati</taxon>
        <taxon>Actinomycetota</taxon>
        <taxon>Actinomycetes</taxon>
        <taxon>Pseudonocardiales</taxon>
        <taxon>Pseudonocardiaceae</taxon>
        <taxon>Actinomycetospora</taxon>
    </lineage>
</organism>
<accession>A0ABS8PAR2</accession>
<evidence type="ECO:0000313" key="1">
    <source>
        <dbReference type="EMBL" id="MCD2195366.1"/>
    </source>
</evidence>